<dbReference type="RefSeq" id="WP_190167831.1">
    <property type="nucleotide sequence ID" value="NZ_BMUG01000016.1"/>
</dbReference>
<comment type="caution">
    <text evidence="1">The sequence shown here is derived from an EMBL/GenBank/DDBJ whole genome shotgun (WGS) entry which is preliminary data.</text>
</comment>
<gene>
    <name evidence="1" type="ORF">Smic_83130</name>
</gene>
<dbReference type="EMBL" id="BLWD01000003">
    <property type="protein sequence ID" value="GFN09757.1"/>
    <property type="molecule type" value="Genomic_DNA"/>
</dbReference>
<accession>A0A7J0D6N6</accession>
<evidence type="ECO:0000313" key="1">
    <source>
        <dbReference type="EMBL" id="GFN09757.1"/>
    </source>
</evidence>
<dbReference type="AlphaFoldDB" id="A0A7J0D6N6"/>
<reference evidence="1 2" key="1">
    <citation type="submission" date="2020-05" db="EMBL/GenBank/DDBJ databases">
        <title>Whole genome shotgun sequence of Streptomyces microflavus NBRC 13062.</title>
        <authorList>
            <person name="Komaki H."/>
            <person name="Tamura T."/>
        </authorList>
    </citation>
    <scope>NUCLEOTIDE SEQUENCE [LARGE SCALE GENOMIC DNA]</scope>
    <source>
        <strain evidence="1 2">NBRC 13062</strain>
    </source>
</reference>
<sequence>METEILVGLIGLGGALVGAGATFAGVVFQQRQQDLSAKRLQRQAQTAGAADTILFDLYELQRVARQGNDGLTESERAERYRGQHDAVARIVLNVQRIPDAELRSRLQQNAFFVLLNPPEDTRPEMERREATLWLCMDSIESLGAYLRNEPAPQRNSAVKDLRVRFAEFLDSTFFLQS</sequence>
<proteinExistence type="predicted"/>
<organism evidence="1 2">
    <name type="scientific">Streptomyces microflavus</name>
    <name type="common">Streptomyces lipmanii</name>
    <dbReference type="NCBI Taxonomy" id="1919"/>
    <lineage>
        <taxon>Bacteria</taxon>
        <taxon>Bacillati</taxon>
        <taxon>Actinomycetota</taxon>
        <taxon>Actinomycetes</taxon>
        <taxon>Kitasatosporales</taxon>
        <taxon>Streptomycetaceae</taxon>
        <taxon>Streptomyces</taxon>
    </lineage>
</organism>
<dbReference type="Proteomes" id="UP000498740">
    <property type="component" value="Unassembled WGS sequence"/>
</dbReference>
<name>A0A7J0D6N6_STRMI</name>
<protein>
    <submittedName>
        <fullName evidence="1">Uncharacterized protein</fullName>
    </submittedName>
</protein>
<evidence type="ECO:0000313" key="2">
    <source>
        <dbReference type="Proteomes" id="UP000498740"/>
    </source>
</evidence>